<dbReference type="RefSeq" id="WP_201367260.1">
    <property type="nucleotide sequence ID" value="NZ_BNJJ01000042.1"/>
</dbReference>
<dbReference type="Proteomes" id="UP000635565">
    <property type="component" value="Unassembled WGS sequence"/>
</dbReference>
<evidence type="ECO:0008006" key="3">
    <source>
        <dbReference type="Google" id="ProtNLM"/>
    </source>
</evidence>
<evidence type="ECO:0000313" key="2">
    <source>
        <dbReference type="Proteomes" id="UP000635565"/>
    </source>
</evidence>
<evidence type="ECO:0000313" key="1">
    <source>
        <dbReference type="EMBL" id="GHO89700.1"/>
    </source>
</evidence>
<protein>
    <recommendedName>
        <fullName evidence="3">Knr4/Smi1-like domain-containing protein</fullName>
    </recommendedName>
</protein>
<accession>A0ABQ3VV84</accession>
<comment type="caution">
    <text evidence="1">The sequence shown here is derived from an EMBL/GenBank/DDBJ whole genome shotgun (WGS) entry which is preliminary data.</text>
</comment>
<dbReference type="SUPFAM" id="SSF160631">
    <property type="entry name" value="SMI1/KNR4-like"/>
    <property type="match status" value="1"/>
</dbReference>
<organism evidence="1 2">
    <name type="scientific">Dictyobacter formicarum</name>
    <dbReference type="NCBI Taxonomy" id="2778368"/>
    <lineage>
        <taxon>Bacteria</taxon>
        <taxon>Bacillati</taxon>
        <taxon>Chloroflexota</taxon>
        <taxon>Ktedonobacteria</taxon>
        <taxon>Ktedonobacterales</taxon>
        <taxon>Dictyobacteraceae</taxon>
        <taxon>Dictyobacter</taxon>
    </lineage>
</organism>
<name>A0ABQ3VV84_9CHLR</name>
<reference evidence="1 2" key="1">
    <citation type="journal article" date="2021" name="Int. J. Syst. Evol. Microbiol.">
        <title>Reticulibacter mediterranei gen. nov., sp. nov., within the new family Reticulibacteraceae fam. nov., and Ktedonospora formicarum gen. nov., sp. nov., Ktedonobacter robiniae sp. nov., Dictyobacter formicarum sp. nov. and Dictyobacter arantiisoli sp. nov., belonging to the class Ktedonobacteria.</title>
        <authorList>
            <person name="Yabe S."/>
            <person name="Zheng Y."/>
            <person name="Wang C.M."/>
            <person name="Sakai Y."/>
            <person name="Abe K."/>
            <person name="Yokota A."/>
            <person name="Donadio S."/>
            <person name="Cavaletti L."/>
            <person name="Monciardini P."/>
        </authorList>
    </citation>
    <scope>NUCLEOTIDE SEQUENCE [LARGE SCALE GENOMIC DNA]</scope>
    <source>
        <strain evidence="1 2">SOSP1-9</strain>
    </source>
</reference>
<sequence length="233" mass="26842">MELDWSTQSPHIRSLYPPWQSGDGYEENIIQAAEARLGSRLPDPLRTFYSTWGRRKDLTRLNQALVGPDKLVARPDAPIFCFENQAVCSWAIRHEDLEKANPPVVVAYALPDWEWWEVDAPLIWMPSHTHVSDFLDTLTYHHALCGGAIHGGYTHFFHHQEYQNAWLEQQWQRTTVGPLVFGLVDDFSDDLPPLYVRNGQALAWFLGCSVAVREMEALDEISQALQVTWVKQW</sequence>
<gene>
    <name evidence="1" type="ORF">KSZ_77060</name>
</gene>
<dbReference type="EMBL" id="BNJJ01000042">
    <property type="protein sequence ID" value="GHO89700.1"/>
    <property type="molecule type" value="Genomic_DNA"/>
</dbReference>
<dbReference type="InterPro" id="IPR037883">
    <property type="entry name" value="Knr4/Smi1-like_sf"/>
</dbReference>
<proteinExistence type="predicted"/>
<keyword evidence="2" id="KW-1185">Reference proteome</keyword>